<comment type="caution">
    <text evidence="3">The sequence shown here is derived from an EMBL/GenBank/DDBJ whole genome shotgun (WGS) entry which is preliminary data.</text>
</comment>
<feature type="region of interest" description="Disordered" evidence="1">
    <location>
        <begin position="1"/>
        <end position="35"/>
    </location>
</feature>
<protein>
    <submittedName>
        <fullName evidence="3">Uncharacterized protein</fullName>
    </submittedName>
</protein>
<keyword evidence="2" id="KW-0812">Transmembrane</keyword>
<sequence>MSKPQASPIAKALPYKTPPSRPGKASPLRPPPKPRPKGIWIAGGLFLGGIAAYGAVLCATLVLEPDYLLPEKDADLSSRYDGRAEHFDEGLSIFEETFSVNARQAISGAGKGSCFQS</sequence>
<keyword evidence="2" id="KW-0472">Membrane</keyword>
<dbReference type="Proteomes" id="UP001590951">
    <property type="component" value="Unassembled WGS sequence"/>
</dbReference>
<feature type="transmembrane region" description="Helical" evidence="2">
    <location>
        <begin position="39"/>
        <end position="63"/>
    </location>
</feature>
<keyword evidence="2" id="KW-1133">Transmembrane helix</keyword>
<accession>A0ABR4BBS9</accession>
<name>A0ABR4BBS9_9LECA</name>
<dbReference type="EMBL" id="JBHFEH010000016">
    <property type="protein sequence ID" value="KAL2054259.1"/>
    <property type="molecule type" value="Genomic_DNA"/>
</dbReference>
<reference evidence="3 4" key="1">
    <citation type="submission" date="2024-09" db="EMBL/GenBank/DDBJ databases">
        <title>Rethinking Asexuality: The Enigmatic Case of Functional Sexual Genes in Lepraria (Stereocaulaceae).</title>
        <authorList>
            <person name="Doellman M."/>
            <person name="Sun Y."/>
            <person name="Barcenas-Pena A."/>
            <person name="Lumbsch H.T."/>
            <person name="Grewe F."/>
        </authorList>
    </citation>
    <scope>NUCLEOTIDE SEQUENCE [LARGE SCALE GENOMIC DNA]</scope>
    <source>
        <strain evidence="3 4">Grewe 0041</strain>
    </source>
</reference>
<gene>
    <name evidence="3" type="ORF">ABVK25_005400</name>
</gene>
<evidence type="ECO:0000313" key="3">
    <source>
        <dbReference type="EMBL" id="KAL2054259.1"/>
    </source>
</evidence>
<proteinExistence type="predicted"/>
<evidence type="ECO:0000256" key="2">
    <source>
        <dbReference type="SAM" id="Phobius"/>
    </source>
</evidence>
<organism evidence="3 4">
    <name type="scientific">Lepraria finkii</name>
    <dbReference type="NCBI Taxonomy" id="1340010"/>
    <lineage>
        <taxon>Eukaryota</taxon>
        <taxon>Fungi</taxon>
        <taxon>Dikarya</taxon>
        <taxon>Ascomycota</taxon>
        <taxon>Pezizomycotina</taxon>
        <taxon>Lecanoromycetes</taxon>
        <taxon>OSLEUM clade</taxon>
        <taxon>Lecanoromycetidae</taxon>
        <taxon>Lecanorales</taxon>
        <taxon>Lecanorineae</taxon>
        <taxon>Stereocaulaceae</taxon>
        <taxon>Lepraria</taxon>
    </lineage>
</organism>
<evidence type="ECO:0000313" key="4">
    <source>
        <dbReference type="Proteomes" id="UP001590951"/>
    </source>
</evidence>
<keyword evidence="4" id="KW-1185">Reference proteome</keyword>
<evidence type="ECO:0000256" key="1">
    <source>
        <dbReference type="SAM" id="MobiDB-lite"/>
    </source>
</evidence>